<evidence type="ECO:0000313" key="3">
    <source>
        <dbReference type="Proteomes" id="UP000060390"/>
    </source>
</evidence>
<dbReference type="RefSeq" id="WP_050048703.1">
    <property type="nucleotide sequence ID" value="NZ_CP008874.1"/>
</dbReference>
<dbReference type="GeneID" id="26010853"/>
<sequence>MYSLAQVKRGLSHPNLIIREFNRLYHTRLDSLRYNEAGFGLMEADWDFCHILDACRYDMFAEHSSLPGMLSKRVSRGSNTVEFLRGNFETGTYHDTVYVTANPQYRRYENQFDAEFHDVVDVWANDGWDDTYNTVLPETTTEYALEAADRYPHKRLLVHFIQPHYPFLVPDSTFDKTHLHDEGAETDDFWHRIFYGELDVDPSYVWSLYRKSLDEALPHVERLLTSVEGKHVVTADHGNMVGERAAPLPVREWGHPEGIYVPKLVEVPWLEYTNGERRRVTPTRPRQGTSVDDNAVRERLRTLGYRE</sequence>
<dbReference type="KEGG" id="hsu:HLASF_1524"/>
<organism evidence="1 4">
    <name type="scientific">Halanaeroarchaeum sulfurireducens</name>
    <dbReference type="NCBI Taxonomy" id="1604004"/>
    <lineage>
        <taxon>Archaea</taxon>
        <taxon>Methanobacteriati</taxon>
        <taxon>Methanobacteriota</taxon>
        <taxon>Stenosarchaea group</taxon>
        <taxon>Halobacteria</taxon>
        <taxon>Halobacteriales</taxon>
        <taxon>Halobacteriaceae</taxon>
        <taxon>Halanaeroarchaeum</taxon>
    </lineage>
</organism>
<dbReference type="Proteomes" id="UP000060390">
    <property type="component" value="Chromosome"/>
</dbReference>
<gene>
    <name evidence="2" type="ORF">HLASA_1511</name>
    <name evidence="1" type="ORF">HLASF_1524</name>
</gene>
<accession>A0A0F7PFA4</accession>
<protein>
    <recommendedName>
        <fullName evidence="5">Sulfatase</fullName>
    </recommendedName>
</protein>
<reference evidence="1 4" key="1">
    <citation type="journal article" date="2015" name="ISME J.">
        <title>Elemental sulfur and acetate can support life of a novel strictly anaerobic haloarchaeon.</title>
        <authorList>
            <person name="Sorokin D.Y."/>
            <person name="Kublanov I.V."/>
            <person name="Gavrilov S.N."/>
            <person name="Rojo D."/>
            <person name="Roman P."/>
            <person name="Golyshin P.N."/>
            <person name="Slepak V.Z."/>
            <person name="Smedile F."/>
            <person name="Ferrer M."/>
            <person name="Messina E."/>
            <person name="La Cono V."/>
            <person name="Yakimov M.M."/>
        </authorList>
    </citation>
    <scope>NUCLEOTIDE SEQUENCE [LARGE SCALE GENOMIC DNA]</scope>
    <source>
        <strain evidence="1 4">HSR2</strain>
    </source>
</reference>
<dbReference type="EMBL" id="CP008874">
    <property type="protein sequence ID" value="AKH98003.1"/>
    <property type="molecule type" value="Genomic_DNA"/>
</dbReference>
<proteinExistence type="predicted"/>
<evidence type="ECO:0008006" key="5">
    <source>
        <dbReference type="Google" id="ProtNLM"/>
    </source>
</evidence>
<evidence type="ECO:0000313" key="1">
    <source>
        <dbReference type="EMBL" id="AKH98003.1"/>
    </source>
</evidence>
<dbReference type="OrthoDB" id="100846at2157"/>
<keyword evidence="4" id="KW-1185">Reference proteome</keyword>
<dbReference type="KEGG" id="hsf:HLASA_1511"/>
<evidence type="ECO:0000313" key="4">
    <source>
        <dbReference type="Proteomes" id="UP000069906"/>
    </source>
</evidence>
<dbReference type="Proteomes" id="UP000069906">
    <property type="component" value="Chromosome"/>
</dbReference>
<dbReference type="HOGENOM" id="CLU_069530_0_0_2"/>
<reference evidence="2 3" key="3">
    <citation type="journal article" date="2016" name="Stand. Genomic Sci.">
        <title>Complete genome sequence of 'Halanaeroarchaeum sulfurireducens' M27-SA2, a sulfur-reducing and acetate-oxidizing haloarchaeon from the deep-sea hypersaline anoxic lake Medee.</title>
        <authorList>
            <person name="Messina E."/>
            <person name="Sorokin D.Y."/>
            <person name="Kublanov I.V."/>
            <person name="Toshchakov S."/>
            <person name="Lopatina A."/>
            <person name="Arcadi E."/>
            <person name="Smedile F."/>
            <person name="La Spada G."/>
            <person name="La Cono V."/>
            <person name="Yakimov M.M."/>
        </authorList>
    </citation>
    <scope>NUCLEOTIDE SEQUENCE [LARGE SCALE GENOMIC DNA]</scope>
    <source>
        <strain evidence="2 3">M27-SA2</strain>
    </source>
</reference>
<name>A0A0F7PFA4_9EURY</name>
<dbReference type="InterPro" id="IPR017850">
    <property type="entry name" value="Alkaline_phosphatase_core_sf"/>
</dbReference>
<dbReference type="SUPFAM" id="SSF53649">
    <property type="entry name" value="Alkaline phosphatase-like"/>
    <property type="match status" value="1"/>
</dbReference>
<dbReference type="Gene3D" id="3.40.720.10">
    <property type="entry name" value="Alkaline Phosphatase, subunit A"/>
    <property type="match status" value="1"/>
</dbReference>
<dbReference type="STRING" id="1604004.HLASA_1511"/>
<dbReference type="EMBL" id="CP011564">
    <property type="protein sequence ID" value="ALG82397.1"/>
    <property type="molecule type" value="Genomic_DNA"/>
</dbReference>
<dbReference type="AlphaFoldDB" id="A0A0F7PFA4"/>
<evidence type="ECO:0000313" key="2">
    <source>
        <dbReference type="EMBL" id="ALG82397.1"/>
    </source>
</evidence>
<reference evidence="3" key="2">
    <citation type="submission" date="2015-05" db="EMBL/GenBank/DDBJ databases">
        <title>Complete genome sequence of Halanaeroarchaeum sulfurireducens type strain M27-SA2, a sulfate-reducer haloarchaeon from marine anoxic lake Medee.</title>
        <authorList>
            <person name="Messina E."/>
            <person name="Kublanov I.V."/>
            <person name="Toshchakov S."/>
            <person name="Arcadi E."/>
            <person name="La Spada G."/>
            <person name="La Cono V."/>
            <person name="Yakimov M.M."/>
        </authorList>
    </citation>
    <scope>NUCLEOTIDE SEQUENCE [LARGE SCALE GENOMIC DNA]</scope>
    <source>
        <strain evidence="3">M27-SA2</strain>
    </source>
</reference>